<accession>A0A173TUL7</accession>
<dbReference type="RefSeq" id="WP_055157704.1">
    <property type="nucleotide sequence ID" value="NZ_CYXR01000019.1"/>
</dbReference>
<sequence length="86" mass="10046">MTMFEADTANIEKKLQEIEDNDLYSFMKKQGYSEEQIKIAIRNTHLLDAINCLKEILCEPEEIVSILQEKGWKKEEIEAVIKNQIS</sequence>
<dbReference type="Proteomes" id="UP000095727">
    <property type="component" value="Unassembled WGS sequence"/>
</dbReference>
<protein>
    <submittedName>
        <fullName evidence="1">Uncharacterized protein</fullName>
    </submittedName>
</protein>
<gene>
    <name evidence="1" type="ORF">ERS852574_02440</name>
</gene>
<dbReference type="AlphaFoldDB" id="A0A173TUL7"/>
<organism evidence="1 2">
    <name type="scientific">Coprococcus comes</name>
    <dbReference type="NCBI Taxonomy" id="410072"/>
    <lineage>
        <taxon>Bacteria</taxon>
        <taxon>Bacillati</taxon>
        <taxon>Bacillota</taxon>
        <taxon>Clostridia</taxon>
        <taxon>Lachnospirales</taxon>
        <taxon>Lachnospiraceae</taxon>
        <taxon>Coprococcus</taxon>
    </lineage>
</organism>
<evidence type="ECO:0000313" key="2">
    <source>
        <dbReference type="Proteomes" id="UP000095727"/>
    </source>
</evidence>
<reference evidence="1 2" key="1">
    <citation type="submission" date="2015-09" db="EMBL/GenBank/DDBJ databases">
        <authorList>
            <consortium name="Pathogen Informatics"/>
        </authorList>
    </citation>
    <scope>NUCLEOTIDE SEQUENCE [LARGE SCALE GENOMIC DNA]</scope>
    <source>
        <strain evidence="1 2">2789STDY5834962</strain>
    </source>
</reference>
<dbReference type="EMBL" id="CYXR01000019">
    <property type="protein sequence ID" value="CUN06019.1"/>
    <property type="molecule type" value="Genomic_DNA"/>
</dbReference>
<evidence type="ECO:0000313" key="1">
    <source>
        <dbReference type="EMBL" id="CUN06019.1"/>
    </source>
</evidence>
<name>A0A173TUL7_9FIRM</name>
<proteinExistence type="predicted"/>